<comment type="caution">
    <text evidence="2">The sequence shown here is derived from an EMBL/GenBank/DDBJ whole genome shotgun (WGS) entry which is preliminary data.</text>
</comment>
<protein>
    <submittedName>
        <fullName evidence="2">Uncharacterized protein</fullName>
    </submittedName>
</protein>
<reference evidence="2 3" key="1">
    <citation type="submission" date="2017-12" db="EMBL/GenBank/DDBJ databases">
        <title>Comparative genomics of Botrytis spp.</title>
        <authorList>
            <person name="Valero-Jimenez C.A."/>
            <person name="Tapia P."/>
            <person name="Veloso J."/>
            <person name="Silva-Moreno E."/>
            <person name="Staats M."/>
            <person name="Valdes J.H."/>
            <person name="Van Kan J.A.L."/>
        </authorList>
    </citation>
    <scope>NUCLEOTIDE SEQUENCE [LARGE SCALE GENOMIC DNA]</scope>
    <source>
        <strain evidence="2 3">Bt9001</strain>
    </source>
</reference>
<accession>A0A4Z1EHQ9</accession>
<name>A0A4Z1EHQ9_9HELO</name>
<evidence type="ECO:0000313" key="3">
    <source>
        <dbReference type="Proteomes" id="UP000297777"/>
    </source>
</evidence>
<keyword evidence="3" id="KW-1185">Reference proteome</keyword>
<proteinExistence type="predicted"/>
<dbReference type="Proteomes" id="UP000297777">
    <property type="component" value="Unassembled WGS sequence"/>
</dbReference>
<dbReference type="EMBL" id="PQXH01000196">
    <property type="protein sequence ID" value="TGO08697.1"/>
    <property type="molecule type" value="Genomic_DNA"/>
</dbReference>
<feature type="region of interest" description="Disordered" evidence="1">
    <location>
        <begin position="1"/>
        <end position="40"/>
    </location>
</feature>
<sequence length="61" mass="6968">MTTDGENECYQSTISAKARSTHGQRNKNKPTGVQQARFGLESETPSISQYLHVKYFDHHKQ</sequence>
<evidence type="ECO:0000256" key="1">
    <source>
        <dbReference type="SAM" id="MobiDB-lite"/>
    </source>
</evidence>
<gene>
    <name evidence="2" type="ORF">BTUL_0196g00120</name>
</gene>
<evidence type="ECO:0000313" key="2">
    <source>
        <dbReference type="EMBL" id="TGO08697.1"/>
    </source>
</evidence>
<feature type="compositionally biased region" description="Basic residues" evidence="1">
    <location>
        <begin position="19"/>
        <end position="28"/>
    </location>
</feature>
<organism evidence="2 3">
    <name type="scientific">Botrytis tulipae</name>
    <dbReference type="NCBI Taxonomy" id="87230"/>
    <lineage>
        <taxon>Eukaryota</taxon>
        <taxon>Fungi</taxon>
        <taxon>Dikarya</taxon>
        <taxon>Ascomycota</taxon>
        <taxon>Pezizomycotina</taxon>
        <taxon>Leotiomycetes</taxon>
        <taxon>Helotiales</taxon>
        <taxon>Sclerotiniaceae</taxon>
        <taxon>Botrytis</taxon>
    </lineage>
</organism>
<dbReference type="AlphaFoldDB" id="A0A4Z1EHQ9"/>
<feature type="compositionally biased region" description="Polar residues" evidence="1">
    <location>
        <begin position="1"/>
        <end position="15"/>
    </location>
</feature>